<comment type="similarity">
    <text evidence="2">Belongs to the transposase mutator family.</text>
</comment>
<dbReference type="EMBL" id="LNQR01000135">
    <property type="protein sequence ID" value="KWT74985.1"/>
    <property type="molecule type" value="Genomic_DNA"/>
</dbReference>
<evidence type="ECO:0000256" key="2">
    <source>
        <dbReference type="ARBA" id="ARBA00010961"/>
    </source>
</evidence>
<evidence type="ECO:0000313" key="6">
    <source>
        <dbReference type="EMBL" id="KWT74985.1"/>
    </source>
</evidence>
<organism evidence="6 7">
    <name type="scientific">Candidatus Magnetominusculus xianensis</name>
    <dbReference type="NCBI Taxonomy" id="1748249"/>
    <lineage>
        <taxon>Bacteria</taxon>
        <taxon>Pseudomonadati</taxon>
        <taxon>Nitrospirota</taxon>
        <taxon>Nitrospiria</taxon>
        <taxon>Nitrospirales</taxon>
        <taxon>Nitrospiraceae</taxon>
        <taxon>Candidatus Magnetominusculus</taxon>
    </lineage>
</organism>
<gene>
    <name evidence="6" type="ORF">ASN18_3302</name>
</gene>
<evidence type="ECO:0000256" key="3">
    <source>
        <dbReference type="ARBA" id="ARBA00022578"/>
    </source>
</evidence>
<comment type="caution">
    <text evidence="6">The sequence shown here is derived from an EMBL/GenBank/DDBJ whole genome shotgun (WGS) entry which is preliminary data.</text>
</comment>
<evidence type="ECO:0000313" key="7">
    <source>
        <dbReference type="Proteomes" id="UP000060487"/>
    </source>
</evidence>
<evidence type="ECO:0000256" key="5">
    <source>
        <dbReference type="ARBA" id="ARBA00023172"/>
    </source>
</evidence>
<dbReference type="Proteomes" id="UP000060487">
    <property type="component" value="Unassembled WGS sequence"/>
</dbReference>
<keyword evidence="7" id="KW-1185">Reference proteome</keyword>
<proteinExistence type="inferred from homology"/>
<name>A0ABR5SEI6_9BACT</name>
<dbReference type="Pfam" id="PF00872">
    <property type="entry name" value="Transposase_mut"/>
    <property type="match status" value="1"/>
</dbReference>
<accession>A0ABR5SEI6</accession>
<evidence type="ECO:0000256" key="1">
    <source>
        <dbReference type="ARBA" id="ARBA00002190"/>
    </source>
</evidence>
<keyword evidence="4" id="KW-0238">DNA-binding</keyword>
<evidence type="ECO:0000256" key="4">
    <source>
        <dbReference type="ARBA" id="ARBA00023125"/>
    </source>
</evidence>
<reference evidence="6 7" key="1">
    <citation type="submission" date="2015-11" db="EMBL/GenBank/DDBJ databases">
        <authorList>
            <person name="Lin W."/>
        </authorList>
    </citation>
    <scope>NUCLEOTIDE SEQUENCE [LARGE SCALE GENOMIC DNA]</scope>
    <source>
        <strain evidence="6 7">HCH-1</strain>
    </source>
</reference>
<keyword evidence="5" id="KW-0233">DNA recombination</keyword>
<sequence length="68" mass="7645">MDAIHYKTREDGKVVQTASYTILGVNQMGCKEVHMSEAEGANFWLQVLILSSNLISKYGILSSKLNRR</sequence>
<dbReference type="InterPro" id="IPR001207">
    <property type="entry name" value="Transposase_mutator"/>
</dbReference>
<protein>
    <submittedName>
        <fullName evidence="6">Transposase</fullName>
    </submittedName>
</protein>
<comment type="function">
    <text evidence="1">Required for the transposition of the insertion element.</text>
</comment>
<keyword evidence="3" id="KW-0815">Transposition</keyword>